<evidence type="ECO:0000256" key="1">
    <source>
        <dbReference type="SAM" id="MobiDB-lite"/>
    </source>
</evidence>
<organism evidence="3 4">
    <name type="scientific">Bathycoccus prasinos</name>
    <dbReference type="NCBI Taxonomy" id="41875"/>
    <lineage>
        <taxon>Eukaryota</taxon>
        <taxon>Viridiplantae</taxon>
        <taxon>Chlorophyta</taxon>
        <taxon>Mamiellophyceae</taxon>
        <taxon>Mamiellales</taxon>
        <taxon>Bathycoccaceae</taxon>
        <taxon>Bathycoccus</taxon>
    </lineage>
</organism>
<evidence type="ECO:0000256" key="2">
    <source>
        <dbReference type="SAM" id="Phobius"/>
    </source>
</evidence>
<feature type="region of interest" description="Disordered" evidence="1">
    <location>
        <begin position="1"/>
        <end position="41"/>
    </location>
</feature>
<sequence>MRHHQIPFGRRWCSSPSSSLSTSSSSSSLPSSNKRRLNALGRSIFPNGRKTIKVQDEVENNNSDAAMMTTTMNTKKRTKITSTTSTKVAFFALGDKNRRKKCFVVSRGSSRRGMIVTKASSSFSGRTTSGSGGEKNENKTGLFQNVPEPYKSIVAIALATVFASLIANSDLSIAFPYLAPVQRGCEIVSVNAIKTLLLVTDGALDTAECAWILLNKMRAPSQEVVSGMIGMLSGVAALIVGAVGTGASAVGAAFAFVTSRIAMYLATLVVWAGTGSPAFVSAVVASMQGLSTPVVVAITVGATILIQNAWKMWRGDGIESSSSNTVAEAVPPPPLKAERVIRSAAAIETPPPRPSPPPPPPPPPPVVSEPVVAQSVVSEVVSTPAVASSPPPSTPRVVDNETEEVRRVFERLKAEAEANANIANLNNKEKRDGTNRVGSKQRFQAFTYLVKETLDSIKGVTNKDADEVLFDAKFQAKEVASITSKKLNETFSDKEQFEERLKRTFKKTTSIANEAVLAATPVFKELSPVLSKSAKRAARQLRKVDVSQMSTSSVETTKFDLPKVEMPEMPKMPKMEKPKVDTPTKEKKETKKVEEKKEESPKPSASSSVIEEKDTKAIEAAKKEAAEKVLKEMAALEEQMSRDVESARDKVTEAEREAGEASTSASSSDDVEILKTADGMLRFSVDDDEEGTVAPKVSGAASSKKLNVPDVELPAGTKVIRDSEDDGDTK</sequence>
<dbReference type="AlphaFoldDB" id="K8EYW1"/>
<feature type="compositionally biased region" description="Basic and acidic residues" evidence="1">
    <location>
        <begin position="557"/>
        <end position="601"/>
    </location>
</feature>
<dbReference type="EMBL" id="FO082271">
    <property type="protein sequence ID" value="CCO17695.1"/>
    <property type="molecule type" value="Genomic_DNA"/>
</dbReference>
<dbReference type="PANTHER" id="PTHR45733">
    <property type="entry name" value="FORMIN-J"/>
    <property type="match status" value="1"/>
</dbReference>
<feature type="compositionally biased region" description="Basic and acidic residues" evidence="1">
    <location>
        <begin position="639"/>
        <end position="659"/>
    </location>
</feature>
<gene>
    <name evidence="3" type="ORF">Bathy08g02350</name>
</gene>
<feature type="region of interest" description="Disordered" evidence="1">
    <location>
        <begin position="347"/>
        <end position="369"/>
    </location>
</feature>
<dbReference type="SUPFAM" id="SSF101447">
    <property type="entry name" value="Formin homology 2 domain (FH2 domain)"/>
    <property type="match status" value="1"/>
</dbReference>
<feature type="compositionally biased region" description="Pro residues" evidence="1">
    <location>
        <begin position="349"/>
        <end position="367"/>
    </location>
</feature>
<feature type="region of interest" description="Disordered" evidence="1">
    <location>
        <begin position="542"/>
        <end position="615"/>
    </location>
</feature>
<name>K8EYW1_9CHLO</name>
<feature type="region of interest" description="Disordered" evidence="1">
    <location>
        <begin position="637"/>
        <end position="672"/>
    </location>
</feature>
<reference evidence="3 4" key="1">
    <citation type="submission" date="2011-10" db="EMBL/GenBank/DDBJ databases">
        <authorList>
            <person name="Genoscope - CEA"/>
        </authorList>
    </citation>
    <scope>NUCLEOTIDE SEQUENCE [LARGE SCALE GENOMIC DNA]</scope>
    <source>
        <strain evidence="3 4">RCC 1105</strain>
    </source>
</reference>
<keyword evidence="2" id="KW-0812">Transmembrane</keyword>
<dbReference type="GeneID" id="19014214"/>
<feature type="region of interest" description="Disordered" evidence="1">
    <location>
        <begin position="121"/>
        <end position="141"/>
    </location>
</feature>
<protein>
    <submittedName>
        <fullName evidence="3">Uncharacterized protein</fullName>
    </submittedName>
</protein>
<feature type="compositionally biased region" description="Polar residues" evidence="1">
    <location>
        <begin position="547"/>
        <end position="556"/>
    </location>
</feature>
<dbReference type="InterPro" id="IPR051144">
    <property type="entry name" value="Formin_homology_domain"/>
</dbReference>
<keyword evidence="4" id="KW-1185">Reference proteome</keyword>
<evidence type="ECO:0000313" key="4">
    <source>
        <dbReference type="Proteomes" id="UP000198341"/>
    </source>
</evidence>
<accession>K8EYW1</accession>
<dbReference type="RefSeq" id="XP_007511574.1">
    <property type="nucleotide sequence ID" value="XM_007511512.1"/>
</dbReference>
<feature type="transmembrane region" description="Helical" evidence="2">
    <location>
        <begin position="264"/>
        <end position="284"/>
    </location>
</feature>
<keyword evidence="2" id="KW-1133">Transmembrane helix</keyword>
<dbReference type="KEGG" id="bpg:Bathy08g02350"/>
<feature type="compositionally biased region" description="Low complexity" evidence="1">
    <location>
        <begin position="14"/>
        <end position="32"/>
    </location>
</feature>
<dbReference type="Proteomes" id="UP000198341">
    <property type="component" value="Chromosome 8"/>
</dbReference>
<keyword evidence="2" id="KW-0472">Membrane</keyword>
<evidence type="ECO:0000313" key="3">
    <source>
        <dbReference type="EMBL" id="CCO17695.1"/>
    </source>
</evidence>
<proteinExistence type="predicted"/>
<feature type="transmembrane region" description="Helical" evidence="2">
    <location>
        <begin position="224"/>
        <end position="257"/>
    </location>
</feature>
<feature type="region of interest" description="Disordered" evidence="1">
    <location>
        <begin position="685"/>
        <end position="730"/>
    </location>
</feature>